<accession>A0ABY4KYU2</accession>
<evidence type="ECO:0000313" key="2">
    <source>
        <dbReference type="Proteomes" id="UP000832041"/>
    </source>
</evidence>
<evidence type="ECO:0000313" key="1">
    <source>
        <dbReference type="EMBL" id="UPT20591.1"/>
    </source>
</evidence>
<gene>
    <name evidence="1" type="ORF">FOF52_06095</name>
</gene>
<proteinExistence type="predicted"/>
<reference evidence="1 2" key="1">
    <citation type="submission" date="2020-04" db="EMBL/GenBank/DDBJ databases">
        <title>Thermobifida alba genome sequencing and assembly.</title>
        <authorList>
            <person name="Luzics S."/>
            <person name="Horvath B."/>
            <person name="Nagy I."/>
            <person name="Toth A."/>
            <person name="Nagy I."/>
            <person name="Kukolya J."/>
        </authorList>
    </citation>
    <scope>NUCLEOTIDE SEQUENCE [LARGE SCALE GENOMIC DNA]</scope>
    <source>
        <strain evidence="1 2">DSM 43795</strain>
    </source>
</reference>
<keyword evidence="2" id="KW-1185">Reference proteome</keyword>
<name>A0ABY4KYU2_THEAE</name>
<dbReference type="EMBL" id="CP051627">
    <property type="protein sequence ID" value="UPT20591.1"/>
    <property type="molecule type" value="Genomic_DNA"/>
</dbReference>
<dbReference type="RefSeq" id="WP_248592861.1">
    <property type="nucleotide sequence ID" value="NZ_CP051627.1"/>
</dbReference>
<protein>
    <submittedName>
        <fullName evidence="1">MFS transporter</fullName>
    </submittedName>
</protein>
<organism evidence="1 2">
    <name type="scientific">Thermobifida alba</name>
    <name type="common">Thermomonospora alba</name>
    <dbReference type="NCBI Taxonomy" id="53522"/>
    <lineage>
        <taxon>Bacteria</taxon>
        <taxon>Bacillati</taxon>
        <taxon>Actinomycetota</taxon>
        <taxon>Actinomycetes</taxon>
        <taxon>Streptosporangiales</taxon>
        <taxon>Nocardiopsidaceae</taxon>
        <taxon>Thermobifida</taxon>
    </lineage>
</organism>
<sequence>MLSFGGRVVERVRWDLVSSTNLGDGVVLAEVPLLVASVSTDPVAGGAVASQVPAPLFGVVSGTLVDRWPCRRLVVVTWGRAGGWRCSRWPPVR</sequence>
<dbReference type="Proteomes" id="UP000832041">
    <property type="component" value="Chromosome"/>
</dbReference>